<organism evidence="2 3">
    <name type="scientific">Brassica carinata</name>
    <name type="common">Ethiopian mustard</name>
    <name type="synonym">Abyssinian cabbage</name>
    <dbReference type="NCBI Taxonomy" id="52824"/>
    <lineage>
        <taxon>Eukaryota</taxon>
        <taxon>Viridiplantae</taxon>
        <taxon>Streptophyta</taxon>
        <taxon>Embryophyta</taxon>
        <taxon>Tracheophyta</taxon>
        <taxon>Spermatophyta</taxon>
        <taxon>Magnoliopsida</taxon>
        <taxon>eudicotyledons</taxon>
        <taxon>Gunneridae</taxon>
        <taxon>Pentapetalae</taxon>
        <taxon>rosids</taxon>
        <taxon>malvids</taxon>
        <taxon>Brassicales</taxon>
        <taxon>Brassicaceae</taxon>
        <taxon>Brassiceae</taxon>
        <taxon>Brassica</taxon>
    </lineage>
</organism>
<evidence type="ECO:0000313" key="3">
    <source>
        <dbReference type="Proteomes" id="UP000886595"/>
    </source>
</evidence>
<evidence type="ECO:0000313" key="2">
    <source>
        <dbReference type="EMBL" id="KAG2314586.1"/>
    </source>
</evidence>
<feature type="compositionally biased region" description="Basic and acidic residues" evidence="1">
    <location>
        <begin position="1"/>
        <end position="15"/>
    </location>
</feature>
<dbReference type="AlphaFoldDB" id="A0A8X7VNL5"/>
<accession>A0A8X7VNL5</accession>
<comment type="caution">
    <text evidence="2">The sequence shown here is derived from an EMBL/GenBank/DDBJ whole genome shotgun (WGS) entry which is preliminary data.</text>
</comment>
<dbReference type="Proteomes" id="UP000886595">
    <property type="component" value="Unassembled WGS sequence"/>
</dbReference>
<gene>
    <name evidence="2" type="ORF">Bca52824_017708</name>
</gene>
<feature type="compositionally biased region" description="Basic residues" evidence="1">
    <location>
        <begin position="69"/>
        <end position="86"/>
    </location>
</feature>
<dbReference type="EMBL" id="JAAMPC010000004">
    <property type="protein sequence ID" value="KAG2314586.1"/>
    <property type="molecule type" value="Genomic_DNA"/>
</dbReference>
<proteinExistence type="predicted"/>
<keyword evidence="3" id="KW-1185">Reference proteome</keyword>
<protein>
    <submittedName>
        <fullName evidence="2">Uncharacterized protein</fullName>
    </submittedName>
</protein>
<evidence type="ECO:0000256" key="1">
    <source>
        <dbReference type="SAM" id="MobiDB-lite"/>
    </source>
</evidence>
<name>A0A8X7VNL5_BRACI</name>
<feature type="compositionally biased region" description="Basic and acidic residues" evidence="1">
    <location>
        <begin position="26"/>
        <end position="45"/>
    </location>
</feature>
<feature type="compositionally biased region" description="Polar residues" evidence="1">
    <location>
        <begin position="46"/>
        <end position="59"/>
    </location>
</feature>
<reference evidence="2 3" key="1">
    <citation type="submission" date="2020-02" db="EMBL/GenBank/DDBJ databases">
        <authorList>
            <person name="Ma Q."/>
            <person name="Huang Y."/>
            <person name="Song X."/>
            <person name="Pei D."/>
        </authorList>
    </citation>
    <scope>NUCLEOTIDE SEQUENCE [LARGE SCALE GENOMIC DNA]</scope>
    <source>
        <strain evidence="2">Sxm20200214</strain>
        <tissue evidence="2">Leaf</tissue>
    </source>
</reference>
<sequence length="130" mass="14028">MITKDCTKEGTKREVGSAVGMKSKPKQKEVQEREQSTKLQKDKPKSLSSIRRPGTQSPDTKGLAASKKLATRGRASPKSKPSKHSRTSSTRGVRLNMIPRTEVFPTAVKSCHLSTVSGSVGSQKPPSTPI</sequence>
<feature type="region of interest" description="Disordered" evidence="1">
    <location>
        <begin position="1"/>
        <end position="98"/>
    </location>
</feature>